<evidence type="ECO:0000256" key="7">
    <source>
        <dbReference type="ARBA" id="ARBA00034902"/>
    </source>
</evidence>
<sequence>MMESRDVLYATPYRPKSSAAHVFESIKPTPLLNITPECSEDDDCNSGTSEKSSDKTLKHEIADSSLNSCYHGKQLNRPFLNTCEAIIEKIKRVKKIDPSTLAKEQIRRNEHYYQKIAMKKAGKKCLNVKDPIYNDLPHFFRRMQEVDKNFINSVGGIVQNIKSIQSSISEVLAKLQMVDQPSLLNSFRVISSQFNSMLQLLRSDRASHFKNYVFLPIRLSVEVDADLEAATENRLHAWTHAVVPDYLRTKPDPQVEQKDQQISNQVQQRICNPESLQKQITAFNRCLNCILDSLNASIRDSEMDGSKTSKTSDGEDTALLVAAILKGQNVKPAYSATPASSRGSSGDSGHSKASKAQQVQCCFILKKQCMAKNKCSIDINQFTIEREEKVRRKTCIWMFFLSCLFELVELSVKQVSQIDDNEFAEFEEFDVELDASVDADFTANNVNERETPPVDTASIGAKRSPANAEQKRNDAPNNNFNDDDYGIVEDESVDDFSHLLDENEFENFPDERRPGKQNAGPSKTVTQLKITDVPGHLRNNWNNFVVELFLIFGLIVYTKNHSLAVAWFDSNRPFLEENFSIVGDDGISPEVTKNVLIKESDNHYIVWCSGRQGCIGMEIHLKLIKRQDLLSLIFYIIRPKFDVIEIKIILNPEEMDPFVFALGTKRSAIKNSKEIMDLNLYCSEKKNVEKLGLPSSYILHSEIGEVTTGLIDSKIVSALCKYKDVVDYIHISDQFVGIKPIEMENMTKPPETAKVVMICLNIPGQLRATEEDVSSLQPLMIFIFHVLEKVRRFRLTREGKQKADKNRQYVEESFLKTTHAQRQEAAQQRREERARERKERLMAEEDPERQRKLEKQELKRELKKKQPRVKQIKIKAMLRFLIKAKQIYC</sequence>
<proteinExistence type="inferred from homology"/>
<comment type="subcellular location">
    <subcellularLocation>
        <location evidence="4">Rough endoplasmic reticulum membrane</location>
        <topology evidence="4">Single-pass type I membrane protein</topology>
    </subcellularLocation>
</comment>
<dbReference type="Pfam" id="PF07946">
    <property type="entry name" value="CCDC47"/>
    <property type="match status" value="1"/>
</dbReference>
<reference evidence="9 10" key="1">
    <citation type="submission" date="2015-01" db="EMBL/GenBank/DDBJ databases">
        <title>Evolution of Trichinella species and genotypes.</title>
        <authorList>
            <person name="Korhonen P.K."/>
            <person name="Edoardo P."/>
            <person name="Giuseppe L.R."/>
            <person name="Gasser R.B."/>
        </authorList>
    </citation>
    <scope>NUCLEOTIDE SEQUENCE [LARGE SCALE GENOMIC DNA]</scope>
    <source>
        <strain evidence="9">ISS3</strain>
    </source>
</reference>
<dbReference type="InterPro" id="IPR019364">
    <property type="entry name" value="Mediatior_Med8_fun/met"/>
</dbReference>
<comment type="similarity">
    <text evidence="5">Belongs to the CCDC47 family.</text>
</comment>
<evidence type="ECO:0000256" key="5">
    <source>
        <dbReference type="ARBA" id="ARBA00034746"/>
    </source>
</evidence>
<feature type="region of interest" description="Disordered" evidence="8">
    <location>
        <begin position="442"/>
        <end position="484"/>
    </location>
</feature>
<keyword evidence="3" id="KW-0472">Membrane</keyword>
<dbReference type="GO" id="GO:0005509">
    <property type="term" value="F:calcium ion binding"/>
    <property type="evidence" value="ECO:0007669"/>
    <property type="project" value="InterPro"/>
</dbReference>
<dbReference type="InterPro" id="IPR012879">
    <property type="entry name" value="CCDC47"/>
</dbReference>
<evidence type="ECO:0000256" key="4">
    <source>
        <dbReference type="ARBA" id="ARBA00034697"/>
    </source>
</evidence>
<dbReference type="GO" id="GO:0030867">
    <property type="term" value="C:rough endoplasmic reticulum membrane"/>
    <property type="evidence" value="ECO:0007669"/>
    <property type="project" value="UniProtKB-SubCell"/>
</dbReference>
<accession>A0A0V1BYI0</accession>
<dbReference type="PANTHER" id="PTHR12883">
    <property type="entry name" value="ADIPOCYTE-SPECIFIC PROTEIN 4-RELATED"/>
    <property type="match status" value="1"/>
</dbReference>
<feature type="region of interest" description="Disordered" evidence="8">
    <location>
        <begin position="37"/>
        <end position="56"/>
    </location>
</feature>
<organism evidence="9 10">
    <name type="scientific">Trichinella spiralis</name>
    <name type="common">Trichina worm</name>
    <dbReference type="NCBI Taxonomy" id="6334"/>
    <lineage>
        <taxon>Eukaryota</taxon>
        <taxon>Metazoa</taxon>
        <taxon>Ecdysozoa</taxon>
        <taxon>Nematoda</taxon>
        <taxon>Enoplea</taxon>
        <taxon>Dorylaimia</taxon>
        <taxon>Trichinellida</taxon>
        <taxon>Trichinellidae</taxon>
        <taxon>Trichinella</taxon>
    </lineage>
</organism>
<dbReference type="GO" id="GO:0006357">
    <property type="term" value="P:regulation of transcription by RNA polymerase II"/>
    <property type="evidence" value="ECO:0007669"/>
    <property type="project" value="InterPro"/>
</dbReference>
<protein>
    <recommendedName>
        <fullName evidence="6">PAT complex subunit CCDC47</fullName>
    </recommendedName>
    <alternativeName>
        <fullName evidence="7">Coiled-coil domain-containing protein 47</fullName>
    </alternativeName>
</protein>
<dbReference type="Proteomes" id="UP000054776">
    <property type="component" value="Unassembled WGS sequence"/>
</dbReference>
<evidence type="ECO:0000256" key="3">
    <source>
        <dbReference type="ARBA" id="ARBA00023136"/>
    </source>
</evidence>
<evidence type="ECO:0000313" key="9">
    <source>
        <dbReference type="EMBL" id="KRY42123.1"/>
    </source>
</evidence>
<dbReference type="GO" id="GO:0003712">
    <property type="term" value="F:transcription coregulator activity"/>
    <property type="evidence" value="ECO:0007669"/>
    <property type="project" value="InterPro"/>
</dbReference>
<dbReference type="GO" id="GO:0032469">
    <property type="term" value="P:endoplasmic reticulum calcium ion homeostasis"/>
    <property type="evidence" value="ECO:0007669"/>
    <property type="project" value="InterPro"/>
</dbReference>
<keyword evidence="1" id="KW-0812">Transmembrane</keyword>
<feature type="region of interest" description="Disordered" evidence="8">
    <location>
        <begin position="818"/>
        <end position="857"/>
    </location>
</feature>
<evidence type="ECO:0000256" key="2">
    <source>
        <dbReference type="ARBA" id="ARBA00022989"/>
    </source>
</evidence>
<dbReference type="STRING" id="6334.A0A0V1BYI0"/>
<gene>
    <name evidence="9" type="primary">ccdc47</name>
    <name evidence="9" type="ORF">T01_2155</name>
</gene>
<dbReference type="PANTHER" id="PTHR12883:SF0">
    <property type="entry name" value="PAT COMPLEX SUBUNIT CCDC47"/>
    <property type="match status" value="1"/>
</dbReference>
<evidence type="ECO:0000256" key="6">
    <source>
        <dbReference type="ARBA" id="ARBA00034875"/>
    </source>
</evidence>
<keyword evidence="2" id="KW-1133">Transmembrane helix</keyword>
<dbReference type="GO" id="GO:0016592">
    <property type="term" value="C:mediator complex"/>
    <property type="evidence" value="ECO:0007669"/>
    <property type="project" value="InterPro"/>
</dbReference>
<dbReference type="AlphaFoldDB" id="A0A0V1BYI0"/>
<name>A0A0V1BYI0_TRISP</name>
<dbReference type="InParanoid" id="A0A0V1BYI0"/>
<evidence type="ECO:0000256" key="8">
    <source>
        <dbReference type="SAM" id="MobiDB-lite"/>
    </source>
</evidence>
<dbReference type="EMBL" id="JYDH01000005">
    <property type="protein sequence ID" value="KRY42123.1"/>
    <property type="molecule type" value="Genomic_DNA"/>
</dbReference>
<feature type="compositionally biased region" description="Basic and acidic residues" evidence="8">
    <location>
        <begin position="827"/>
        <end position="857"/>
    </location>
</feature>
<dbReference type="OrthoDB" id="10039147at2759"/>
<evidence type="ECO:0000256" key="1">
    <source>
        <dbReference type="ARBA" id="ARBA00022692"/>
    </source>
</evidence>
<dbReference type="Pfam" id="PF10232">
    <property type="entry name" value="Med8"/>
    <property type="match status" value="1"/>
</dbReference>
<comment type="caution">
    <text evidence="9">The sequence shown here is derived from an EMBL/GenBank/DDBJ whole genome shotgun (WGS) entry which is preliminary data.</text>
</comment>
<evidence type="ECO:0000313" key="10">
    <source>
        <dbReference type="Proteomes" id="UP000054776"/>
    </source>
</evidence>
<keyword evidence="10" id="KW-1185">Reference proteome</keyword>
<dbReference type="FunCoup" id="A0A0V1BYI0">
    <property type="interactions" value="1745"/>
</dbReference>